<evidence type="ECO:0000259" key="1">
    <source>
        <dbReference type="Pfam" id="PF00248"/>
    </source>
</evidence>
<name>A0ABV2SZ17_9BACT</name>
<evidence type="ECO:0000313" key="2">
    <source>
        <dbReference type="EMBL" id="MET6996028.1"/>
    </source>
</evidence>
<dbReference type="CDD" id="cd19097">
    <property type="entry name" value="AKR_unchar"/>
    <property type="match status" value="1"/>
</dbReference>
<dbReference type="Gene3D" id="3.20.20.100">
    <property type="entry name" value="NADP-dependent oxidoreductase domain"/>
    <property type="match status" value="1"/>
</dbReference>
<gene>
    <name evidence="2" type="ORF">ABR189_01550</name>
</gene>
<feature type="domain" description="NADP-dependent oxidoreductase" evidence="1">
    <location>
        <begin position="34"/>
        <end position="281"/>
    </location>
</feature>
<reference evidence="2 3" key="1">
    <citation type="submission" date="2024-06" db="EMBL/GenBank/DDBJ databases">
        <title>Chitinophaga defluvii sp. nov., isolated from municipal sewage.</title>
        <authorList>
            <person name="Zhang L."/>
        </authorList>
    </citation>
    <scope>NUCLEOTIDE SEQUENCE [LARGE SCALE GENOMIC DNA]</scope>
    <source>
        <strain evidence="2 3">H8</strain>
    </source>
</reference>
<protein>
    <submittedName>
        <fullName evidence="2">Aldo/keto reductase</fullName>
    </submittedName>
</protein>
<dbReference type="PANTHER" id="PTHR43312">
    <property type="entry name" value="D-THREO-ALDOSE 1-DEHYDROGENASE"/>
    <property type="match status" value="1"/>
</dbReference>
<evidence type="ECO:0000313" key="3">
    <source>
        <dbReference type="Proteomes" id="UP001549749"/>
    </source>
</evidence>
<keyword evidence="3" id="KW-1185">Reference proteome</keyword>
<sequence>MKKKALGSTGIQVSEIAFGGVEIGMPYGIGVNSEADMLPETAAIALLHEALDGGINFFDTARMYGNSEQIMGKAFHDRRQSVVLCSKCRHLRDVAGKLPPDNVLKQLIHTSLQESLASLQTDYLDVYMLHYGDAEILANPTIAAVFSGLQQSGVVRAIGLSVYTPKETALALKAGIWEVIQLPFNLLDQRQAVHFAAAEEQGTAIVVRSVLCKGLLSDRAKQLHPALDKVAHHIAGYNELLKDSAMDLPGLATRFALSFDAVSSILVGIDRSIYLQQAVKTAAGPVPPAAIIDRARELAYPDPEFLNLHHWHQMGWLP</sequence>
<organism evidence="2 3">
    <name type="scientific">Chitinophaga defluvii</name>
    <dbReference type="NCBI Taxonomy" id="3163343"/>
    <lineage>
        <taxon>Bacteria</taxon>
        <taxon>Pseudomonadati</taxon>
        <taxon>Bacteroidota</taxon>
        <taxon>Chitinophagia</taxon>
        <taxon>Chitinophagales</taxon>
        <taxon>Chitinophagaceae</taxon>
        <taxon>Chitinophaga</taxon>
    </lineage>
</organism>
<dbReference type="InterPro" id="IPR023210">
    <property type="entry name" value="NADP_OxRdtase_dom"/>
</dbReference>
<dbReference type="SUPFAM" id="SSF51430">
    <property type="entry name" value="NAD(P)-linked oxidoreductase"/>
    <property type="match status" value="1"/>
</dbReference>
<comment type="caution">
    <text evidence="2">The sequence shown here is derived from an EMBL/GenBank/DDBJ whole genome shotgun (WGS) entry which is preliminary data.</text>
</comment>
<dbReference type="PANTHER" id="PTHR43312:SF1">
    <property type="entry name" value="NADP-DEPENDENT OXIDOREDUCTASE DOMAIN-CONTAINING PROTEIN"/>
    <property type="match status" value="1"/>
</dbReference>
<proteinExistence type="predicted"/>
<dbReference type="InterPro" id="IPR053135">
    <property type="entry name" value="AKR2_Oxidoreductase"/>
</dbReference>
<dbReference type="Pfam" id="PF00248">
    <property type="entry name" value="Aldo_ket_red"/>
    <property type="match status" value="1"/>
</dbReference>
<dbReference type="InterPro" id="IPR020471">
    <property type="entry name" value="AKR"/>
</dbReference>
<dbReference type="PRINTS" id="PR00069">
    <property type="entry name" value="ALDKETRDTASE"/>
</dbReference>
<accession>A0ABV2SZ17</accession>
<dbReference type="RefSeq" id="WP_354658676.1">
    <property type="nucleotide sequence ID" value="NZ_JBEXAC010000001.1"/>
</dbReference>
<dbReference type="Proteomes" id="UP001549749">
    <property type="component" value="Unassembled WGS sequence"/>
</dbReference>
<dbReference type="InterPro" id="IPR036812">
    <property type="entry name" value="NAD(P)_OxRdtase_dom_sf"/>
</dbReference>
<dbReference type="EMBL" id="JBEXAC010000001">
    <property type="protein sequence ID" value="MET6996028.1"/>
    <property type="molecule type" value="Genomic_DNA"/>
</dbReference>